<dbReference type="AlphaFoldDB" id="A0A4Y7KT31"/>
<accession>A0A4Y7KT31</accession>
<keyword evidence="4" id="KW-1185">Reference proteome</keyword>
<protein>
    <recommendedName>
        <fullName evidence="2">DRBM domain-containing protein</fullName>
    </recommendedName>
</protein>
<keyword evidence="1" id="KW-0694">RNA-binding</keyword>
<dbReference type="GO" id="GO:0003723">
    <property type="term" value="F:RNA binding"/>
    <property type="evidence" value="ECO:0007669"/>
    <property type="project" value="UniProtKB-UniRule"/>
</dbReference>
<dbReference type="EMBL" id="CM010722">
    <property type="protein sequence ID" value="RZC75562.1"/>
    <property type="molecule type" value="Genomic_DNA"/>
</dbReference>
<proteinExistence type="predicted"/>
<dbReference type="Proteomes" id="UP000316621">
    <property type="component" value="Chromosome 8"/>
</dbReference>
<evidence type="ECO:0000313" key="3">
    <source>
        <dbReference type="EMBL" id="RZC75562.1"/>
    </source>
</evidence>
<dbReference type="PROSITE" id="PS50137">
    <property type="entry name" value="DS_RBD"/>
    <property type="match status" value="1"/>
</dbReference>
<dbReference type="InterPro" id="IPR014720">
    <property type="entry name" value="dsRBD_dom"/>
</dbReference>
<feature type="domain" description="DRBM" evidence="2">
    <location>
        <begin position="1"/>
        <end position="88"/>
    </location>
</feature>
<name>A0A4Y7KT31_PAPSO</name>
<dbReference type="SUPFAM" id="SSF54768">
    <property type="entry name" value="dsRNA-binding domain-like"/>
    <property type="match status" value="1"/>
</dbReference>
<organism evidence="3 4">
    <name type="scientific">Papaver somniferum</name>
    <name type="common">Opium poppy</name>
    <dbReference type="NCBI Taxonomy" id="3469"/>
    <lineage>
        <taxon>Eukaryota</taxon>
        <taxon>Viridiplantae</taxon>
        <taxon>Streptophyta</taxon>
        <taxon>Embryophyta</taxon>
        <taxon>Tracheophyta</taxon>
        <taxon>Spermatophyta</taxon>
        <taxon>Magnoliopsida</taxon>
        <taxon>Ranunculales</taxon>
        <taxon>Papaveraceae</taxon>
        <taxon>Papaveroideae</taxon>
        <taxon>Papaver</taxon>
    </lineage>
</organism>
<dbReference type="STRING" id="3469.A0A4Y7KT31"/>
<gene>
    <name evidence="3" type="ORF">C5167_051041</name>
</gene>
<evidence type="ECO:0000259" key="2">
    <source>
        <dbReference type="PROSITE" id="PS50137"/>
    </source>
</evidence>
<reference evidence="3 4" key="1">
    <citation type="journal article" date="2018" name="Science">
        <title>The opium poppy genome and morphinan production.</title>
        <authorList>
            <person name="Guo L."/>
            <person name="Winzer T."/>
            <person name="Yang X."/>
            <person name="Li Y."/>
            <person name="Ning Z."/>
            <person name="He Z."/>
            <person name="Teodor R."/>
            <person name="Lu Y."/>
            <person name="Bowser T.A."/>
            <person name="Graham I.A."/>
            <person name="Ye K."/>
        </authorList>
    </citation>
    <scope>NUCLEOTIDE SEQUENCE [LARGE SCALE GENOMIC DNA]</scope>
    <source>
        <strain evidence="4">cv. HN1</strain>
        <tissue evidence="3">Leaves</tissue>
    </source>
</reference>
<evidence type="ECO:0000313" key="4">
    <source>
        <dbReference type="Proteomes" id="UP000316621"/>
    </source>
</evidence>
<evidence type="ECO:0000256" key="1">
    <source>
        <dbReference type="PROSITE-ProRule" id="PRU00266"/>
    </source>
</evidence>
<dbReference type="Gramene" id="RZC75562">
    <property type="protein sequence ID" value="RZC75562"/>
    <property type="gene ID" value="C5167_051041"/>
</dbReference>
<sequence>MKKKMTQFAKKIALHRACLSYELAPSSKNLQTESGRGTSQYPDTPAKVLQDIAINCGSKRGKVGEGIGKTRKEAQHQVAERSLRTLARFRNTNSQIATSFIDGKYVVCASEDSHFHGFPVVCQISNRFVKPEKKIVDLVNKMRERRSFLM</sequence>